<dbReference type="Gene3D" id="2.60.120.200">
    <property type="match status" value="1"/>
</dbReference>
<keyword evidence="2" id="KW-1015">Disulfide bond</keyword>
<dbReference type="Proteomes" id="UP001596067">
    <property type="component" value="Unassembled WGS sequence"/>
</dbReference>
<dbReference type="InterPro" id="IPR006558">
    <property type="entry name" value="LamG-like"/>
</dbReference>
<dbReference type="PANTHER" id="PTHR46943">
    <property type="entry name" value="PENTRAXIN-RELATED PROTEIN PTX3"/>
    <property type="match status" value="1"/>
</dbReference>
<dbReference type="Pfam" id="PF00652">
    <property type="entry name" value="Ricin_B_lectin"/>
    <property type="match status" value="1"/>
</dbReference>
<dbReference type="Pfam" id="PF13385">
    <property type="entry name" value="Laminin_G_3"/>
    <property type="match status" value="1"/>
</dbReference>
<dbReference type="Gene3D" id="2.80.10.50">
    <property type="match status" value="2"/>
</dbReference>
<feature type="domain" description="Ricin B lectin" evidence="4">
    <location>
        <begin position="1330"/>
        <end position="1459"/>
    </location>
</feature>
<feature type="domain" description="LamG-like jellyroll fold" evidence="5">
    <location>
        <begin position="1178"/>
        <end position="1320"/>
    </location>
</feature>
<organism evidence="6 7">
    <name type="scientific">Kitasatospora aburaviensis</name>
    <dbReference type="NCBI Taxonomy" id="67265"/>
    <lineage>
        <taxon>Bacteria</taxon>
        <taxon>Bacillati</taxon>
        <taxon>Actinomycetota</taxon>
        <taxon>Actinomycetes</taxon>
        <taxon>Kitasatosporales</taxon>
        <taxon>Streptomycetaceae</taxon>
        <taxon>Kitasatospora</taxon>
    </lineage>
</organism>
<name>A0ABW1ETY0_9ACTN</name>
<dbReference type="InterPro" id="IPR013320">
    <property type="entry name" value="ConA-like_dom_sf"/>
</dbReference>
<accession>A0ABW1ETY0</accession>
<dbReference type="InterPro" id="IPR035992">
    <property type="entry name" value="Ricin_B-like_lectins"/>
</dbReference>
<gene>
    <name evidence="6" type="ORF">ACFP0N_05380</name>
</gene>
<evidence type="ECO:0000256" key="2">
    <source>
        <dbReference type="ARBA" id="ARBA00023157"/>
    </source>
</evidence>
<dbReference type="InterPro" id="IPR042837">
    <property type="entry name" value="PTX3"/>
</dbReference>
<feature type="compositionally biased region" description="Polar residues" evidence="3">
    <location>
        <begin position="240"/>
        <end position="249"/>
    </location>
</feature>
<dbReference type="InterPro" id="IPR000772">
    <property type="entry name" value="Ricin_B_lectin"/>
</dbReference>
<feature type="compositionally biased region" description="Low complexity" evidence="3">
    <location>
        <begin position="250"/>
        <end position="283"/>
    </location>
</feature>
<dbReference type="SMART" id="SM00560">
    <property type="entry name" value="LamGL"/>
    <property type="match status" value="1"/>
</dbReference>
<evidence type="ECO:0000256" key="1">
    <source>
        <dbReference type="ARBA" id="ARBA00022729"/>
    </source>
</evidence>
<comment type="caution">
    <text evidence="6">The sequence shown here is derived from an EMBL/GenBank/DDBJ whole genome shotgun (WGS) entry which is preliminary data.</text>
</comment>
<dbReference type="RefSeq" id="WP_313762675.1">
    <property type="nucleotide sequence ID" value="NZ_BAAAVH010000110.1"/>
</dbReference>
<feature type="compositionally biased region" description="Basic and acidic residues" evidence="3">
    <location>
        <begin position="83"/>
        <end position="92"/>
    </location>
</feature>
<dbReference type="SMART" id="SM00458">
    <property type="entry name" value="RICIN"/>
    <property type="match status" value="1"/>
</dbReference>
<evidence type="ECO:0000313" key="6">
    <source>
        <dbReference type="EMBL" id="MFC5884419.1"/>
    </source>
</evidence>
<feature type="region of interest" description="Disordered" evidence="3">
    <location>
        <begin position="1"/>
        <end position="20"/>
    </location>
</feature>
<feature type="region of interest" description="Disordered" evidence="3">
    <location>
        <begin position="50"/>
        <end position="94"/>
    </location>
</feature>
<evidence type="ECO:0000259" key="5">
    <source>
        <dbReference type="SMART" id="SM00560"/>
    </source>
</evidence>
<keyword evidence="7" id="KW-1185">Reference proteome</keyword>
<proteinExistence type="predicted"/>
<feature type="region of interest" description="Disordered" evidence="3">
    <location>
        <begin position="223"/>
        <end position="297"/>
    </location>
</feature>
<sequence length="1464" mass="154088">MAPVAFADSVPAAKQSGAAVPPSLAATMAAADAKRAKDKPAVTAADKAIAQAKATKKPVPVPELTDEFSETVATPEGHLSRTQHPDQQRAKQQDGTWATLDATLVADPAGGFRPRNAASGVHLSGGGSGPLGTLTSADGETLAIDSPFPLTKPTLDEDGDGLVYPEVAPGIDLKVTADKSGGLSTVLIVKTAEAAKNPKLKKVRFGTSGKGVSVKADAAGNLTATTKDGATRWHAPTPQMWDSSAGTVTPASPAEKGAKAAPAAPAGPDGGAPTAAAPAKSGKVSTADGPAAGAKVATMPTTTTGDAIELTTDDSVLGKGQGPWFIDPGWIPDRREGNAWTWTQSAYPGTSRFGQTTATNGQYARPGVGYQGYLTDKGVERSYFQFDTRGYGGTVVNKATLTAWEYESSNFSCTDKYWLDLYLTGPISNETTWSKPPGVVGGGRIGEAQVAGSGGQGCHDNVPFSYDITSTFRDYAPSRDTLTFGVFARDEVNRLGFKRLDYRPVITVEYDRVPDTPTNQAAWPAPATAVPWAENQGCDGSSLAWMSAGSNFNGAVTLNATVHSPVQNSLYSWTHIWDYTLPGVPDVDSGFSGEVGNGGNAAFGVRGDVIKDGHVYGWSAHATDKLIGMSDSTPTCRFGVDLTPPSISVPDVYSTLSDAELADRFPPSGNGQATKKRAGEWGIVPFTAVDNAPDGGTPSGVMCARFAWEPQFAGVDWQCGSSLSQGGIGIYAGRWGTNIGYIQVMDNARNVSPVAQYAFYVPWNPDGPPPVFGDVTGDSAPDIVTPDQAGDLRAYTVPGNPQAKSPAVSLVAKREDSPTGQGWGDIQFAHRGTFTGGNNIDDIVAHAPGDKNLWLYGNPGNTGYYGRVDSRTLLAKPKCATTATEDCSWRTAADYNATDWSRTLRVASLGDPVSTDLDYKLQFKNKSGLLTVESTNNGTDAALWYYPATAGNVLGKPVRLAASGWKDKELITPGDWAKQGHPGLWSRNLEAAADGAKGDLLAHTFTTGTVPATDGNGRPMVDATGRPVTVPTLTGIATATKIGGVPVDGWPTMGSDGDLTGKGFPTLWGKGGDGRVDIWWGETANPGTANAGFTWQVGPQTVANTGVNPLWYALDAQNKADSNYADPARPSAKPENPLYPNAFTRTADHNGAADRATVFDGSSTFYRSTNQANIDTTQSYTVAAWVKLNNRNGYQNVVTLTGAERSPFYLQYSAAFGKWALVLPHEDYLNTGAYYSAVDDHEPDLGVWTHLVGTYNAQAGTITLYVNGRATGSAQVPNTWKATGSLNIGGAVTSRFTTPEGLLNGAIGDVRVYPYAFTETQANALATTGSRVQLHSSYNPGKCIDDWGGAVGALVAVHDCWNGDSQHFTLTTDSRIKVRGDDNRCLGIADKPAQWGSKVQIQACSGSDPGQIWVRRFDGALYNPGANSCLELPGWNTANGTALGIWECNANPNQRWFARAQLPS</sequence>
<dbReference type="PROSITE" id="PS50231">
    <property type="entry name" value="RICIN_B_LECTIN"/>
    <property type="match status" value="1"/>
</dbReference>
<reference evidence="7" key="1">
    <citation type="journal article" date="2019" name="Int. J. Syst. Evol. Microbiol.">
        <title>The Global Catalogue of Microorganisms (GCM) 10K type strain sequencing project: providing services to taxonomists for standard genome sequencing and annotation.</title>
        <authorList>
            <consortium name="The Broad Institute Genomics Platform"/>
            <consortium name="The Broad Institute Genome Sequencing Center for Infectious Disease"/>
            <person name="Wu L."/>
            <person name="Ma J."/>
        </authorList>
    </citation>
    <scope>NUCLEOTIDE SEQUENCE [LARGE SCALE GENOMIC DNA]</scope>
    <source>
        <strain evidence="7">CGMCC 4.1469</strain>
    </source>
</reference>
<dbReference type="PANTHER" id="PTHR46943:SF1">
    <property type="entry name" value="PENTRAXIN-RELATED PROTEIN PTX3"/>
    <property type="match status" value="1"/>
</dbReference>
<protein>
    <submittedName>
        <fullName evidence="6">LamG-like jellyroll fold domain-containing protein</fullName>
    </submittedName>
</protein>
<evidence type="ECO:0000256" key="3">
    <source>
        <dbReference type="SAM" id="MobiDB-lite"/>
    </source>
</evidence>
<feature type="region of interest" description="Disordered" evidence="3">
    <location>
        <begin position="108"/>
        <end position="137"/>
    </location>
</feature>
<evidence type="ECO:0000259" key="4">
    <source>
        <dbReference type="SMART" id="SM00458"/>
    </source>
</evidence>
<dbReference type="SUPFAM" id="SSF49899">
    <property type="entry name" value="Concanavalin A-like lectins/glucanases"/>
    <property type="match status" value="1"/>
</dbReference>
<keyword evidence="1" id="KW-0732">Signal</keyword>
<dbReference type="SUPFAM" id="SSF50370">
    <property type="entry name" value="Ricin B-like lectins"/>
    <property type="match status" value="1"/>
</dbReference>
<dbReference type="EMBL" id="JBHSOD010000004">
    <property type="protein sequence ID" value="MFC5884419.1"/>
    <property type="molecule type" value="Genomic_DNA"/>
</dbReference>
<evidence type="ECO:0000313" key="7">
    <source>
        <dbReference type="Proteomes" id="UP001596067"/>
    </source>
</evidence>